<sequence length="178" mass="19306">MSTVILGWVSFLAAVALILGVLNLLMVHLTRLFKERNLYSGVLVLGMMALFATAVLDGLSNNNQVDTFFNWVQAPLEAALASMLAVFLLLAGVQLLKRQPTRWAFLFSLSAIVVLLSQALLASNFLPATLRQPVSQVADFVQNIVVTAGIRGLLIGVALGTLLLSLRLLMGVERPYNK</sequence>
<name>A0A3B0UQ02_9ZZZZ</name>
<reference evidence="2" key="1">
    <citation type="submission" date="2018-06" db="EMBL/GenBank/DDBJ databases">
        <authorList>
            <person name="Zhirakovskaya E."/>
        </authorList>
    </citation>
    <scope>NUCLEOTIDE SEQUENCE</scope>
</reference>
<feature type="transmembrane region" description="Helical" evidence="1">
    <location>
        <begin position="6"/>
        <end position="26"/>
    </location>
</feature>
<evidence type="ECO:0000256" key="1">
    <source>
        <dbReference type="SAM" id="Phobius"/>
    </source>
</evidence>
<keyword evidence="1" id="KW-1133">Transmembrane helix</keyword>
<feature type="transmembrane region" description="Helical" evidence="1">
    <location>
        <begin position="38"/>
        <end position="56"/>
    </location>
</feature>
<dbReference type="AlphaFoldDB" id="A0A3B0UQ02"/>
<proteinExistence type="predicted"/>
<accession>A0A3B0UQ02</accession>
<evidence type="ECO:0000313" key="2">
    <source>
        <dbReference type="EMBL" id="VAW31220.1"/>
    </source>
</evidence>
<protein>
    <submittedName>
        <fullName evidence="2">Uncharacterized protein</fullName>
    </submittedName>
</protein>
<keyword evidence="1" id="KW-0812">Transmembrane</keyword>
<keyword evidence="1" id="KW-0472">Membrane</keyword>
<organism evidence="2">
    <name type="scientific">hydrothermal vent metagenome</name>
    <dbReference type="NCBI Taxonomy" id="652676"/>
    <lineage>
        <taxon>unclassified sequences</taxon>
        <taxon>metagenomes</taxon>
        <taxon>ecological metagenomes</taxon>
    </lineage>
</organism>
<feature type="transmembrane region" description="Helical" evidence="1">
    <location>
        <begin position="76"/>
        <end position="96"/>
    </location>
</feature>
<feature type="transmembrane region" description="Helical" evidence="1">
    <location>
        <begin position="146"/>
        <end position="169"/>
    </location>
</feature>
<gene>
    <name evidence="2" type="ORF">MNBD_CHLOROFLEXI01-4914</name>
</gene>
<feature type="transmembrane region" description="Helical" evidence="1">
    <location>
        <begin position="103"/>
        <end position="126"/>
    </location>
</feature>
<dbReference type="EMBL" id="UOEU01000182">
    <property type="protein sequence ID" value="VAW31220.1"/>
    <property type="molecule type" value="Genomic_DNA"/>
</dbReference>